<evidence type="ECO:0000256" key="1">
    <source>
        <dbReference type="SAM" id="SignalP"/>
    </source>
</evidence>
<evidence type="ECO:0000313" key="2">
    <source>
        <dbReference type="EMBL" id="BDG70457.1"/>
    </source>
</evidence>
<evidence type="ECO:0000313" key="3">
    <source>
        <dbReference type="Proteomes" id="UP000831327"/>
    </source>
</evidence>
<keyword evidence="3" id="KW-1185">Reference proteome</keyword>
<organism evidence="2 3">
    <name type="scientific">Roseomonas fluvialis</name>
    <dbReference type="NCBI Taxonomy" id="1750527"/>
    <lineage>
        <taxon>Bacteria</taxon>
        <taxon>Pseudomonadati</taxon>
        <taxon>Pseudomonadota</taxon>
        <taxon>Alphaproteobacteria</taxon>
        <taxon>Acetobacterales</taxon>
        <taxon>Roseomonadaceae</taxon>
        <taxon>Roseomonas</taxon>
    </lineage>
</organism>
<protein>
    <recommendedName>
        <fullName evidence="4">Transporter</fullName>
    </recommendedName>
</protein>
<proteinExistence type="predicted"/>
<evidence type="ECO:0008006" key="4">
    <source>
        <dbReference type="Google" id="ProtNLM"/>
    </source>
</evidence>
<sequence>MTISRAAFAVAILAFAAAGSAPAQATPGAEVRPDATQSAMADLARAAQNPVADLISLPFQNDTNFNYGPNGHIQNVLNIQPVVPIRLSEDWNLVTRTILQIAFLFPK</sequence>
<keyword evidence="1" id="KW-0732">Signal</keyword>
<dbReference type="RefSeq" id="WP_244457787.1">
    <property type="nucleotide sequence ID" value="NZ_AP025637.1"/>
</dbReference>
<name>A0ABN6NVL7_9PROT</name>
<dbReference type="Proteomes" id="UP000831327">
    <property type="component" value="Chromosome"/>
</dbReference>
<feature type="signal peptide" evidence="1">
    <location>
        <begin position="1"/>
        <end position="25"/>
    </location>
</feature>
<dbReference type="EMBL" id="AP025637">
    <property type="protein sequence ID" value="BDG70457.1"/>
    <property type="molecule type" value="Genomic_DNA"/>
</dbReference>
<accession>A0ABN6NVL7</accession>
<feature type="chain" id="PRO_5046138220" description="Transporter" evidence="1">
    <location>
        <begin position="26"/>
        <end position="107"/>
    </location>
</feature>
<gene>
    <name evidence="2" type="ORF">Rmf_03860</name>
</gene>
<reference evidence="2 3" key="1">
    <citation type="journal article" date="2016" name="Microbes Environ.">
        <title>Phylogenetically diverse aerobic anoxygenic phototrophic bacteria isolated from epilithic biofilms in Tama river, Japan.</title>
        <authorList>
            <person name="Hirose S."/>
            <person name="Matsuura K."/>
            <person name="Haruta S."/>
        </authorList>
    </citation>
    <scope>NUCLEOTIDE SEQUENCE [LARGE SCALE GENOMIC DNA]</scope>
    <source>
        <strain evidence="2 3">S08</strain>
    </source>
</reference>